<accession>D3Q919</accession>
<dbReference type="HOGENOM" id="CLU_2107517_0_0_11"/>
<dbReference type="STRING" id="446470.Snas_0917"/>
<name>D3Q919_STANL</name>
<dbReference type="Proteomes" id="UP000000844">
    <property type="component" value="Chromosome"/>
</dbReference>
<evidence type="ECO:0000313" key="1">
    <source>
        <dbReference type="EMBL" id="ADD40628.1"/>
    </source>
</evidence>
<proteinExistence type="predicted"/>
<reference evidence="1 2" key="1">
    <citation type="journal article" date="2009" name="Stand. Genomic Sci.">
        <title>Complete genome sequence of Stackebrandtia nassauensis type strain (LLR-40K-21).</title>
        <authorList>
            <person name="Munk C."/>
            <person name="Lapidus A."/>
            <person name="Copeland A."/>
            <person name="Jando M."/>
            <person name="Mayilraj S."/>
            <person name="Glavina Del Rio T."/>
            <person name="Nolan M."/>
            <person name="Chen F."/>
            <person name="Lucas S."/>
            <person name="Tice H."/>
            <person name="Cheng J.F."/>
            <person name="Han C."/>
            <person name="Detter J.C."/>
            <person name="Bruce D."/>
            <person name="Goodwin L."/>
            <person name="Chain P."/>
            <person name="Pitluck S."/>
            <person name="Goker M."/>
            <person name="Ovchinikova G."/>
            <person name="Pati A."/>
            <person name="Ivanova N."/>
            <person name="Mavromatis K."/>
            <person name="Chen A."/>
            <person name="Palaniappan K."/>
            <person name="Land M."/>
            <person name="Hauser L."/>
            <person name="Chang Y.J."/>
            <person name="Jeffries C.D."/>
            <person name="Bristow J."/>
            <person name="Eisen J.A."/>
            <person name="Markowitz V."/>
            <person name="Hugenholtz P."/>
            <person name="Kyrpides N.C."/>
            <person name="Klenk H.P."/>
        </authorList>
    </citation>
    <scope>NUCLEOTIDE SEQUENCE [LARGE SCALE GENOMIC DNA]</scope>
    <source>
        <strain evidence="2">DSM 44728 / CIP 108903 / NRRL B-16338 / NBRC 102104 / LLR-40K-21</strain>
    </source>
</reference>
<dbReference type="InterPro" id="IPR045428">
    <property type="entry name" value="EACC1"/>
</dbReference>
<dbReference type="EMBL" id="CP001778">
    <property type="protein sequence ID" value="ADD40628.1"/>
    <property type="molecule type" value="Genomic_DNA"/>
</dbReference>
<dbReference type="KEGG" id="sna:Snas_0917"/>
<sequence length="115" mass="12503">MVEVRISVAGGDRDGVELLAWLRRDPEARKVAIEPEPHEDGRPPDIIRAVINTVTQLGALVMAIVAFRATRSRSTCPQVSFTAASGARVLVQDADAETIKFVWDVINSAVPPQRS</sequence>
<dbReference type="Pfam" id="PF19953">
    <property type="entry name" value="EACC1"/>
    <property type="match status" value="1"/>
</dbReference>
<keyword evidence="2" id="KW-1185">Reference proteome</keyword>
<protein>
    <submittedName>
        <fullName evidence="1">Uncharacterized protein</fullName>
    </submittedName>
</protein>
<dbReference type="AlphaFoldDB" id="D3Q919"/>
<organism evidence="1 2">
    <name type="scientific">Stackebrandtia nassauensis (strain DSM 44728 / CIP 108903 / NRRL B-16338 / NBRC 102104 / LLR-40K-21)</name>
    <dbReference type="NCBI Taxonomy" id="446470"/>
    <lineage>
        <taxon>Bacteria</taxon>
        <taxon>Bacillati</taxon>
        <taxon>Actinomycetota</taxon>
        <taxon>Actinomycetes</taxon>
        <taxon>Glycomycetales</taxon>
        <taxon>Glycomycetaceae</taxon>
        <taxon>Stackebrandtia</taxon>
    </lineage>
</organism>
<dbReference type="OrthoDB" id="3626734at2"/>
<evidence type="ECO:0000313" key="2">
    <source>
        <dbReference type="Proteomes" id="UP000000844"/>
    </source>
</evidence>
<dbReference type="RefSeq" id="WP_013016199.1">
    <property type="nucleotide sequence ID" value="NC_013947.1"/>
</dbReference>
<gene>
    <name evidence="1" type="ordered locus">Snas_0917</name>
</gene>